<reference evidence="2" key="1">
    <citation type="journal article" date="2020" name="mSystems">
        <title>Genome- and Community-Level Interaction Insights into Carbon Utilization and Element Cycling Functions of Hydrothermarchaeota in Hydrothermal Sediment.</title>
        <authorList>
            <person name="Zhou Z."/>
            <person name="Liu Y."/>
            <person name="Xu W."/>
            <person name="Pan J."/>
            <person name="Luo Z.H."/>
            <person name="Li M."/>
        </authorList>
    </citation>
    <scope>NUCLEOTIDE SEQUENCE [LARGE SCALE GENOMIC DNA]</scope>
    <source>
        <strain evidence="2">SpSt-1224</strain>
    </source>
</reference>
<feature type="domain" description="HD-GYP" evidence="1">
    <location>
        <begin position="1"/>
        <end position="108"/>
    </location>
</feature>
<dbReference type="InterPro" id="IPR037522">
    <property type="entry name" value="HD_GYP_dom"/>
</dbReference>
<protein>
    <submittedName>
        <fullName evidence="2">HD domain-containing protein</fullName>
    </submittedName>
</protein>
<dbReference type="EMBL" id="DSDS01000105">
    <property type="protein sequence ID" value="HET97958.1"/>
    <property type="molecule type" value="Genomic_DNA"/>
</dbReference>
<dbReference type="PANTHER" id="PTHR43155">
    <property type="entry name" value="CYCLIC DI-GMP PHOSPHODIESTERASE PA4108-RELATED"/>
    <property type="match status" value="1"/>
</dbReference>
<evidence type="ECO:0000313" key="2">
    <source>
        <dbReference type="EMBL" id="HET97958.1"/>
    </source>
</evidence>
<dbReference type="AlphaFoldDB" id="A0A7C2XVH4"/>
<accession>A0A7C2XVH4</accession>
<dbReference type="InterPro" id="IPR003607">
    <property type="entry name" value="HD/PDEase_dom"/>
</dbReference>
<gene>
    <name evidence="2" type="ORF">ENN98_04580</name>
</gene>
<dbReference type="CDD" id="cd00077">
    <property type="entry name" value="HDc"/>
    <property type="match status" value="1"/>
</dbReference>
<dbReference type="PROSITE" id="PS51832">
    <property type="entry name" value="HD_GYP"/>
    <property type="match status" value="1"/>
</dbReference>
<comment type="caution">
    <text evidence="2">The sequence shown here is derived from an EMBL/GenBank/DDBJ whole genome shotgun (WGS) entry which is preliminary data.</text>
</comment>
<evidence type="ECO:0000259" key="1">
    <source>
        <dbReference type="PROSITE" id="PS51832"/>
    </source>
</evidence>
<dbReference type="Pfam" id="PF13487">
    <property type="entry name" value="HD_5"/>
    <property type="match status" value="1"/>
</dbReference>
<dbReference type="Proteomes" id="UP000885986">
    <property type="component" value="Unassembled WGS sequence"/>
</dbReference>
<dbReference type="PANTHER" id="PTHR43155:SF2">
    <property type="entry name" value="CYCLIC DI-GMP PHOSPHODIESTERASE PA4108"/>
    <property type="match status" value="1"/>
</dbReference>
<sequence length="113" mass="12910">MLKQLPFPEKLRHVAEHAAAHHEKLDGSGYPFRLEARDTSPQARIIAIADIFEALTSHDRPYKKAMPVSRALKIMAAMKKEGHIDLDIFDLFVEHKVYEGYALRELSPAQRDC</sequence>
<dbReference type="Gene3D" id="1.10.3210.10">
    <property type="entry name" value="Hypothetical protein af1432"/>
    <property type="match status" value="1"/>
</dbReference>
<organism evidence="2">
    <name type="scientific">Desulfurivibrio alkaliphilus</name>
    <dbReference type="NCBI Taxonomy" id="427923"/>
    <lineage>
        <taxon>Bacteria</taxon>
        <taxon>Pseudomonadati</taxon>
        <taxon>Thermodesulfobacteriota</taxon>
        <taxon>Desulfobulbia</taxon>
        <taxon>Desulfobulbales</taxon>
        <taxon>Desulfobulbaceae</taxon>
        <taxon>Desulfurivibrio</taxon>
    </lineage>
</organism>
<name>A0A7C2XVH4_9BACT</name>
<proteinExistence type="predicted"/>
<dbReference type="SUPFAM" id="SSF109604">
    <property type="entry name" value="HD-domain/PDEase-like"/>
    <property type="match status" value="1"/>
</dbReference>